<dbReference type="RefSeq" id="WP_218253701.1">
    <property type="nucleotide sequence ID" value="NZ_JABXWD010000442.1"/>
</dbReference>
<dbReference type="InterPro" id="IPR023512">
    <property type="entry name" value="Deaminase_MtaD/DadD"/>
</dbReference>
<reference evidence="6 7" key="1">
    <citation type="journal article" date="2020" name="J Geophys Res Biogeosci">
        <title>Magnetotaxis as an Adaptation to Enable Bacterial Shuttling of Microbial Sulfur and Sulfur Cycling Across Aquatic Oxic#Anoxic Interfaces.</title>
        <authorList>
            <person name="Li J."/>
            <person name="Liu P."/>
            <person name="Wang J."/>
            <person name="Roberts A.P."/>
            <person name="Pan Y."/>
        </authorList>
    </citation>
    <scope>NUCLEOTIDE SEQUENCE [LARGE SCALE GENOMIC DNA]</scope>
    <source>
        <strain evidence="6 7">MYR-1_YQ</strain>
    </source>
</reference>
<name>A0ABS6S2M0_9BACT</name>
<feature type="binding site" evidence="4">
    <location>
        <position position="306"/>
    </location>
    <ligand>
        <name>substrate</name>
    </ligand>
</feature>
<dbReference type="CDD" id="cd01298">
    <property type="entry name" value="ATZ_TRZ_like"/>
    <property type="match status" value="1"/>
</dbReference>
<keyword evidence="1 4" id="KW-0479">Metal-binding</keyword>
<proteinExistence type="inferred from homology"/>
<sequence>MVDVDYIVHGDYLLTMINNHEPIVGGAIAVIGNKIIDVDTYEVISQRYRPSMKLGGSGKVVFPGLVNTHTHAAMVYFRGMADDLPLKNWLEGYIWPAEGKWLSDEFIYDAVELACLEMLLGGTTTYNDMYFFEGSAARAVKGMSMRAVLGCGVLDFPSASAKDTQGYLDNAEAFIKDWKDDPLVTPCVAPHAPYTCGPDTFMKSKALAQHYNVPMHTHLSETNHEVQEVIARYGKRPVEHLNDIGFLDSRLVAAHCVWLSEVEIELLAQNRVGVSHCIESNLKLASGVAPVVAMLERGVSVSFGTDSAASNNDLDLFTEMSIAARLHKTMCNNPTVLPAHQALTMATRLAAEQLGFGDSLGCLKPGYLADVVIADMNRPHLTPFYDIYSLIVYSMRSADVDTVMVNGKVVVQGKKHTLKDEAAILDKALWWKNKIQQKHEG</sequence>
<feature type="binding site" evidence="4">
    <location>
        <position position="218"/>
    </location>
    <ligand>
        <name>Zn(2+)</name>
        <dbReference type="ChEBI" id="CHEBI:29105"/>
    </ligand>
</feature>
<comment type="function">
    <text evidence="4">Catalyzes the deamination of 5-methylthioadenosine and S-adenosyl-L-homocysteine into 5-methylthioinosine and S-inosyl-L-homocysteine, respectively. Is also able to deaminate adenosine.</text>
</comment>
<feature type="domain" description="Amidohydrolase-related" evidence="5">
    <location>
        <begin position="60"/>
        <end position="410"/>
    </location>
</feature>
<comment type="caution">
    <text evidence="6">The sequence shown here is derived from an EMBL/GenBank/DDBJ whole genome shotgun (WGS) entry which is preliminary data.</text>
</comment>
<dbReference type="InterPro" id="IPR006680">
    <property type="entry name" value="Amidohydro-rel"/>
</dbReference>
<dbReference type="Pfam" id="PF01979">
    <property type="entry name" value="Amidohydro_1"/>
    <property type="match status" value="1"/>
</dbReference>
<evidence type="ECO:0000259" key="5">
    <source>
        <dbReference type="Pfam" id="PF01979"/>
    </source>
</evidence>
<accession>A0ABS6S2M0</accession>
<dbReference type="InterPro" id="IPR050287">
    <property type="entry name" value="MTA/SAH_deaminase"/>
</dbReference>
<feature type="binding site" evidence="4">
    <location>
        <position position="221"/>
    </location>
    <ligand>
        <name>substrate</name>
    </ligand>
</feature>
<gene>
    <name evidence="4" type="primary">mtaD</name>
    <name evidence="6" type="ORF">HWQ67_16055</name>
</gene>
<keyword evidence="3 4" id="KW-0862">Zinc</keyword>
<dbReference type="PANTHER" id="PTHR43794:SF11">
    <property type="entry name" value="AMIDOHYDROLASE-RELATED DOMAIN-CONTAINING PROTEIN"/>
    <property type="match status" value="1"/>
</dbReference>
<evidence type="ECO:0000256" key="3">
    <source>
        <dbReference type="ARBA" id="ARBA00022833"/>
    </source>
</evidence>
<dbReference type="PANTHER" id="PTHR43794">
    <property type="entry name" value="AMINOHYDROLASE SSNA-RELATED"/>
    <property type="match status" value="1"/>
</dbReference>
<dbReference type="Proteomes" id="UP001196980">
    <property type="component" value="Unassembled WGS sequence"/>
</dbReference>
<feature type="binding site" evidence="4">
    <location>
        <position position="306"/>
    </location>
    <ligand>
        <name>Zn(2+)</name>
        <dbReference type="ChEBI" id="CHEBI:29105"/>
    </ligand>
</feature>
<feature type="binding site" evidence="4">
    <location>
        <position position="191"/>
    </location>
    <ligand>
        <name>substrate</name>
    </ligand>
</feature>
<dbReference type="HAMAP" id="MF_01281">
    <property type="entry name" value="MTA_SAH_deamin"/>
    <property type="match status" value="1"/>
</dbReference>
<evidence type="ECO:0000256" key="1">
    <source>
        <dbReference type="ARBA" id="ARBA00022723"/>
    </source>
</evidence>
<evidence type="ECO:0000256" key="4">
    <source>
        <dbReference type="HAMAP-Rule" id="MF_01281"/>
    </source>
</evidence>
<feature type="binding site" evidence="4">
    <location>
        <position position="69"/>
    </location>
    <ligand>
        <name>Zn(2+)</name>
        <dbReference type="ChEBI" id="CHEBI:29105"/>
    </ligand>
</feature>
<dbReference type="EMBL" id="JABXWD010000442">
    <property type="protein sequence ID" value="MBV6343095.1"/>
    <property type="molecule type" value="Genomic_DNA"/>
</dbReference>
<comment type="caution">
    <text evidence="4">Lacks conserved residue(s) required for the propagation of feature annotation.</text>
</comment>
<comment type="catalytic activity">
    <reaction evidence="4">
        <text>S-methyl-5'-thioadenosine + H2O + H(+) = S-methyl-5'-thioinosine + NH4(+)</text>
        <dbReference type="Rhea" id="RHEA:25025"/>
        <dbReference type="ChEBI" id="CHEBI:15377"/>
        <dbReference type="ChEBI" id="CHEBI:15378"/>
        <dbReference type="ChEBI" id="CHEBI:17509"/>
        <dbReference type="ChEBI" id="CHEBI:28938"/>
        <dbReference type="ChEBI" id="CHEBI:48595"/>
        <dbReference type="EC" id="3.5.4.31"/>
    </reaction>
</comment>
<evidence type="ECO:0000313" key="6">
    <source>
        <dbReference type="EMBL" id="MBV6343095.1"/>
    </source>
</evidence>
<dbReference type="EC" id="3.5.4.28" evidence="4"/>
<protein>
    <recommendedName>
        <fullName evidence="4">5-methylthioadenosine/S-adenosylhomocysteine deaminase</fullName>
        <shortName evidence="4">MTA/SAH deaminase</shortName>
        <ecNumber evidence="4">3.5.4.28</ecNumber>
        <ecNumber evidence="4">3.5.4.31</ecNumber>
    </recommendedName>
</protein>
<evidence type="ECO:0000256" key="2">
    <source>
        <dbReference type="ARBA" id="ARBA00022801"/>
    </source>
</evidence>
<feature type="binding site" evidence="4">
    <location>
        <position position="98"/>
    </location>
    <ligand>
        <name>substrate</name>
    </ligand>
</feature>
<feature type="binding site" evidence="4">
    <location>
        <position position="71"/>
    </location>
    <ligand>
        <name>Zn(2+)</name>
        <dbReference type="ChEBI" id="CHEBI:29105"/>
    </ligand>
</feature>
<comment type="catalytic activity">
    <reaction evidence="4">
        <text>S-adenosyl-L-homocysteine + H2O + H(+) = S-inosyl-L-homocysteine + NH4(+)</text>
        <dbReference type="Rhea" id="RHEA:20716"/>
        <dbReference type="ChEBI" id="CHEBI:15377"/>
        <dbReference type="ChEBI" id="CHEBI:15378"/>
        <dbReference type="ChEBI" id="CHEBI:28938"/>
        <dbReference type="ChEBI" id="CHEBI:57856"/>
        <dbReference type="ChEBI" id="CHEBI:57985"/>
        <dbReference type="EC" id="3.5.4.28"/>
    </reaction>
</comment>
<keyword evidence="7" id="KW-1185">Reference proteome</keyword>
<dbReference type="EC" id="3.5.4.31" evidence="4"/>
<organism evidence="6 7">
    <name type="scientific">Candidatus Magnetobacterium casense</name>
    <dbReference type="NCBI Taxonomy" id="1455061"/>
    <lineage>
        <taxon>Bacteria</taxon>
        <taxon>Pseudomonadati</taxon>
        <taxon>Nitrospirota</taxon>
        <taxon>Thermodesulfovibrionia</taxon>
        <taxon>Thermodesulfovibrionales</taxon>
        <taxon>Candidatus Magnetobacteriaceae</taxon>
        <taxon>Candidatus Magnetobacterium</taxon>
    </lineage>
</organism>
<comment type="cofactor">
    <cofactor evidence="4">
        <name>Zn(2+)</name>
        <dbReference type="ChEBI" id="CHEBI:29105"/>
    </cofactor>
    <text evidence="4">Binds 1 zinc ion per subunit.</text>
</comment>
<evidence type="ECO:0000313" key="7">
    <source>
        <dbReference type="Proteomes" id="UP001196980"/>
    </source>
</evidence>
<comment type="similarity">
    <text evidence="4">Belongs to the metallo-dependent hydrolases superfamily. MTA/SAH deaminase family.</text>
</comment>
<keyword evidence="2 4" id="KW-0378">Hydrolase</keyword>